<dbReference type="AlphaFoldDB" id="A0AAV4AVS6"/>
<gene>
    <name evidence="1" type="ORF">PoB_004171100</name>
</gene>
<keyword evidence="2" id="KW-1185">Reference proteome</keyword>
<comment type="caution">
    <text evidence="1">The sequence shown here is derived from an EMBL/GenBank/DDBJ whole genome shotgun (WGS) entry which is preliminary data.</text>
</comment>
<evidence type="ECO:0000313" key="1">
    <source>
        <dbReference type="EMBL" id="GFO15206.1"/>
    </source>
</evidence>
<proteinExistence type="predicted"/>
<dbReference type="Proteomes" id="UP000735302">
    <property type="component" value="Unassembled WGS sequence"/>
</dbReference>
<protein>
    <submittedName>
        <fullName evidence="1">Uncharacterized protein</fullName>
    </submittedName>
</protein>
<sequence>MKQKFNMIERRGEGNSSTYRVEQVVHAVERTVPHFATIGAKDYRINVNGLEKTFHSNLSKRDNHDSTILQEHRIQLMSTTHVRQYPYPAPNAIRQTCDKFEKMKSLGNIRKNNSH</sequence>
<evidence type="ECO:0000313" key="2">
    <source>
        <dbReference type="Proteomes" id="UP000735302"/>
    </source>
</evidence>
<reference evidence="1 2" key="1">
    <citation type="journal article" date="2021" name="Elife">
        <title>Chloroplast acquisition without the gene transfer in kleptoplastic sea slugs, Plakobranchus ocellatus.</title>
        <authorList>
            <person name="Maeda T."/>
            <person name="Takahashi S."/>
            <person name="Yoshida T."/>
            <person name="Shimamura S."/>
            <person name="Takaki Y."/>
            <person name="Nagai Y."/>
            <person name="Toyoda A."/>
            <person name="Suzuki Y."/>
            <person name="Arimoto A."/>
            <person name="Ishii H."/>
            <person name="Satoh N."/>
            <person name="Nishiyama T."/>
            <person name="Hasebe M."/>
            <person name="Maruyama T."/>
            <person name="Minagawa J."/>
            <person name="Obokata J."/>
            <person name="Shigenobu S."/>
        </authorList>
    </citation>
    <scope>NUCLEOTIDE SEQUENCE [LARGE SCALE GENOMIC DNA]</scope>
</reference>
<name>A0AAV4AVS6_9GAST</name>
<accession>A0AAV4AVS6</accession>
<dbReference type="EMBL" id="BLXT01004605">
    <property type="protein sequence ID" value="GFO15206.1"/>
    <property type="molecule type" value="Genomic_DNA"/>
</dbReference>
<organism evidence="1 2">
    <name type="scientific">Plakobranchus ocellatus</name>
    <dbReference type="NCBI Taxonomy" id="259542"/>
    <lineage>
        <taxon>Eukaryota</taxon>
        <taxon>Metazoa</taxon>
        <taxon>Spiralia</taxon>
        <taxon>Lophotrochozoa</taxon>
        <taxon>Mollusca</taxon>
        <taxon>Gastropoda</taxon>
        <taxon>Heterobranchia</taxon>
        <taxon>Euthyneura</taxon>
        <taxon>Panpulmonata</taxon>
        <taxon>Sacoglossa</taxon>
        <taxon>Placobranchoidea</taxon>
        <taxon>Plakobranchidae</taxon>
        <taxon>Plakobranchus</taxon>
    </lineage>
</organism>